<reference evidence="1 2" key="1">
    <citation type="submission" date="2016-08" db="EMBL/GenBank/DDBJ databases">
        <authorList>
            <person name="Seilhamer J.J."/>
        </authorList>
    </citation>
    <scope>NUCLEOTIDE SEQUENCE [LARGE SCALE GENOMIC DNA]</scope>
    <source>
        <strain evidence="1 2">NML150140-1</strain>
    </source>
</reference>
<protein>
    <submittedName>
        <fullName evidence="1">Uncharacterized protein</fullName>
    </submittedName>
</protein>
<name>A0A1E3UGN4_9FIRM</name>
<proteinExistence type="predicted"/>
<evidence type="ECO:0000313" key="1">
    <source>
        <dbReference type="EMBL" id="ODR50417.1"/>
    </source>
</evidence>
<dbReference type="EMBL" id="MEHA01000011">
    <property type="protein sequence ID" value="ODR50417.1"/>
    <property type="molecule type" value="Genomic_DNA"/>
</dbReference>
<comment type="caution">
    <text evidence="1">The sequence shown here is derived from an EMBL/GenBank/DDBJ whole genome shotgun (WGS) entry which is preliminary data.</text>
</comment>
<dbReference type="OrthoDB" id="2057609at2"/>
<sequence length="124" mass="14082">MQRIDDDIKATVKKIIQGNEKRKRRMLNGNASAFDRMAYSVINEALNNSCHNIDSEAAREQMQKQIYKSVVHCTPYESIYDVMCGRRQFYDYRNEFITAVAEGLGMLPGSRTKKNTGCSSTTGT</sequence>
<accession>A0A1E3UGN4</accession>
<evidence type="ECO:0000313" key="2">
    <source>
        <dbReference type="Proteomes" id="UP000094271"/>
    </source>
</evidence>
<dbReference type="AlphaFoldDB" id="A0A1E3UGN4"/>
<gene>
    <name evidence="1" type="ORF">BEI59_16315</name>
</gene>
<dbReference type="Proteomes" id="UP000094271">
    <property type="component" value="Unassembled WGS sequence"/>
</dbReference>
<dbReference type="RefSeq" id="WP_069431754.1">
    <property type="nucleotide sequence ID" value="NZ_JAYAZY010000024.1"/>
</dbReference>
<organism evidence="1 2">
    <name type="scientific">Eisenbergiella tayi</name>
    <dbReference type="NCBI Taxonomy" id="1432052"/>
    <lineage>
        <taxon>Bacteria</taxon>
        <taxon>Bacillati</taxon>
        <taxon>Bacillota</taxon>
        <taxon>Clostridia</taxon>
        <taxon>Lachnospirales</taxon>
        <taxon>Lachnospiraceae</taxon>
        <taxon>Eisenbergiella</taxon>
    </lineage>
</organism>